<organism evidence="2 3">
    <name type="scientific">Laccaria amethystina LaAM-08-1</name>
    <dbReference type="NCBI Taxonomy" id="1095629"/>
    <lineage>
        <taxon>Eukaryota</taxon>
        <taxon>Fungi</taxon>
        <taxon>Dikarya</taxon>
        <taxon>Basidiomycota</taxon>
        <taxon>Agaricomycotina</taxon>
        <taxon>Agaricomycetes</taxon>
        <taxon>Agaricomycetidae</taxon>
        <taxon>Agaricales</taxon>
        <taxon>Agaricineae</taxon>
        <taxon>Hydnangiaceae</taxon>
        <taxon>Laccaria</taxon>
    </lineage>
</organism>
<feature type="domain" description="SnoaL-like" evidence="1">
    <location>
        <begin position="27"/>
        <end position="117"/>
    </location>
</feature>
<accession>A0A0C9XAC5</accession>
<dbReference type="AlphaFoldDB" id="A0A0C9XAC5"/>
<dbReference type="Gene3D" id="3.10.450.50">
    <property type="match status" value="1"/>
</dbReference>
<dbReference type="Proteomes" id="UP000054477">
    <property type="component" value="Unassembled WGS sequence"/>
</dbReference>
<reference evidence="3" key="2">
    <citation type="submission" date="2015-01" db="EMBL/GenBank/DDBJ databases">
        <title>Evolutionary Origins and Diversification of the Mycorrhizal Mutualists.</title>
        <authorList>
            <consortium name="DOE Joint Genome Institute"/>
            <consortium name="Mycorrhizal Genomics Consortium"/>
            <person name="Kohler A."/>
            <person name="Kuo A."/>
            <person name="Nagy L.G."/>
            <person name="Floudas D."/>
            <person name="Copeland A."/>
            <person name="Barry K.W."/>
            <person name="Cichocki N."/>
            <person name="Veneault-Fourrey C."/>
            <person name="LaButti K."/>
            <person name="Lindquist E.A."/>
            <person name="Lipzen A."/>
            <person name="Lundell T."/>
            <person name="Morin E."/>
            <person name="Murat C."/>
            <person name="Riley R."/>
            <person name="Ohm R."/>
            <person name="Sun H."/>
            <person name="Tunlid A."/>
            <person name="Henrissat B."/>
            <person name="Grigoriev I.V."/>
            <person name="Hibbett D.S."/>
            <person name="Martin F."/>
        </authorList>
    </citation>
    <scope>NUCLEOTIDE SEQUENCE [LARGE SCALE GENOMIC DNA]</scope>
    <source>
        <strain evidence="3">LaAM-08-1</strain>
    </source>
</reference>
<keyword evidence="3" id="KW-1185">Reference proteome</keyword>
<dbReference type="InterPro" id="IPR032710">
    <property type="entry name" value="NTF2-like_dom_sf"/>
</dbReference>
<evidence type="ECO:0000259" key="1">
    <source>
        <dbReference type="Pfam" id="PF12680"/>
    </source>
</evidence>
<protein>
    <recommendedName>
        <fullName evidence="1">SnoaL-like domain-containing protein</fullName>
    </recommendedName>
</protein>
<dbReference type="OrthoDB" id="2913089at2759"/>
<name>A0A0C9XAC5_9AGAR</name>
<dbReference type="HOGENOM" id="CLU_126099_0_0_1"/>
<dbReference type="InterPro" id="IPR037401">
    <property type="entry name" value="SnoaL-like"/>
</dbReference>
<evidence type="ECO:0000313" key="2">
    <source>
        <dbReference type="EMBL" id="KIK09230.1"/>
    </source>
</evidence>
<gene>
    <name evidence="2" type="ORF">K443DRAFT_671715</name>
</gene>
<sequence length="152" mass="16889">MKLALTSDSQLPVTDKEVEAGLQWVIKMYQQADTKDVGVVREYFAEEAKVHFGNAPPITGTTAIEGLFAWEYSAVESLDHVIRDIRVLHDKIMVTLEAIYTFKSGVEKTAKCLAVWHKTPQTERASGTDLYGDFTDVFKELIAAGGAPPVWK</sequence>
<dbReference type="EMBL" id="KN838539">
    <property type="protein sequence ID" value="KIK09230.1"/>
    <property type="molecule type" value="Genomic_DNA"/>
</dbReference>
<evidence type="ECO:0000313" key="3">
    <source>
        <dbReference type="Proteomes" id="UP000054477"/>
    </source>
</evidence>
<dbReference type="SUPFAM" id="SSF54427">
    <property type="entry name" value="NTF2-like"/>
    <property type="match status" value="1"/>
</dbReference>
<reference evidence="2 3" key="1">
    <citation type="submission" date="2014-04" db="EMBL/GenBank/DDBJ databases">
        <authorList>
            <consortium name="DOE Joint Genome Institute"/>
            <person name="Kuo A."/>
            <person name="Kohler A."/>
            <person name="Nagy L.G."/>
            <person name="Floudas D."/>
            <person name="Copeland A."/>
            <person name="Barry K.W."/>
            <person name="Cichocki N."/>
            <person name="Veneault-Fourrey C."/>
            <person name="LaButti K."/>
            <person name="Lindquist E.A."/>
            <person name="Lipzen A."/>
            <person name="Lundell T."/>
            <person name="Morin E."/>
            <person name="Murat C."/>
            <person name="Sun H."/>
            <person name="Tunlid A."/>
            <person name="Henrissat B."/>
            <person name="Grigoriev I.V."/>
            <person name="Hibbett D.S."/>
            <person name="Martin F."/>
            <person name="Nordberg H.P."/>
            <person name="Cantor M.N."/>
            <person name="Hua S.X."/>
        </authorList>
    </citation>
    <scope>NUCLEOTIDE SEQUENCE [LARGE SCALE GENOMIC DNA]</scope>
    <source>
        <strain evidence="2 3">LaAM-08-1</strain>
    </source>
</reference>
<proteinExistence type="predicted"/>
<dbReference type="Pfam" id="PF12680">
    <property type="entry name" value="SnoaL_2"/>
    <property type="match status" value="1"/>
</dbReference>